<dbReference type="GO" id="GO:0003954">
    <property type="term" value="F:NADH dehydrogenase activity"/>
    <property type="evidence" value="ECO:0007669"/>
    <property type="project" value="InterPro"/>
</dbReference>
<dbReference type="Pfam" id="PF07992">
    <property type="entry name" value="Pyr_redox_2"/>
    <property type="match status" value="1"/>
</dbReference>
<dbReference type="Proteomes" id="UP000593566">
    <property type="component" value="Unassembled WGS sequence"/>
</dbReference>
<feature type="compositionally biased region" description="Basic and acidic residues" evidence="6">
    <location>
        <begin position="148"/>
        <end position="167"/>
    </location>
</feature>
<dbReference type="InterPro" id="IPR036188">
    <property type="entry name" value="FAD/NAD-bd_sf"/>
</dbReference>
<keyword evidence="10" id="KW-1185">Reference proteome</keyword>
<accession>A0A8H6C951</accession>
<proteinExistence type="inferred from homology"/>
<reference evidence="9 10" key="1">
    <citation type="journal article" date="2020" name="Genomics">
        <title>Complete, high-quality genomes from long-read metagenomic sequencing of two wolf lichen thalli reveals enigmatic genome architecture.</title>
        <authorList>
            <person name="McKenzie S.K."/>
            <person name="Walston R.F."/>
            <person name="Allen J.L."/>
        </authorList>
    </citation>
    <scope>NUCLEOTIDE SEQUENCE [LARGE SCALE GENOMIC DNA]</scope>
    <source>
        <strain evidence="9">WasteWater1</strain>
    </source>
</reference>
<comment type="similarity">
    <text evidence="1">Belongs to the NADH dehydrogenase family.</text>
</comment>
<dbReference type="Gene3D" id="3.50.50.100">
    <property type="match status" value="1"/>
</dbReference>
<organism evidence="9 10">
    <name type="scientific">Letharia lupina</name>
    <dbReference type="NCBI Taxonomy" id="560253"/>
    <lineage>
        <taxon>Eukaryota</taxon>
        <taxon>Fungi</taxon>
        <taxon>Dikarya</taxon>
        <taxon>Ascomycota</taxon>
        <taxon>Pezizomycotina</taxon>
        <taxon>Lecanoromycetes</taxon>
        <taxon>OSLEUM clade</taxon>
        <taxon>Lecanoromycetidae</taxon>
        <taxon>Lecanorales</taxon>
        <taxon>Lecanorineae</taxon>
        <taxon>Parmeliaceae</taxon>
        <taxon>Letharia</taxon>
    </lineage>
</organism>
<dbReference type="InterPro" id="IPR023753">
    <property type="entry name" value="FAD/NAD-binding_dom"/>
</dbReference>
<dbReference type="PANTHER" id="PTHR43706">
    <property type="entry name" value="NADH DEHYDROGENASE"/>
    <property type="match status" value="1"/>
</dbReference>
<evidence type="ECO:0000313" key="10">
    <source>
        <dbReference type="Proteomes" id="UP000593566"/>
    </source>
</evidence>
<keyword evidence="5" id="KW-0520">NAD</keyword>
<protein>
    <recommendedName>
        <fullName evidence="11">FAD/NAD(P)-binding domain-containing protein</fullName>
    </recommendedName>
</protein>
<evidence type="ECO:0000256" key="3">
    <source>
        <dbReference type="ARBA" id="ARBA00022827"/>
    </source>
</evidence>
<keyword evidence="4" id="KW-0560">Oxidoreductase</keyword>
<keyword evidence="2" id="KW-0285">Flavoprotein</keyword>
<comment type="caution">
    <text evidence="9">The sequence shown here is derived from an EMBL/GenBank/DDBJ whole genome shotgun (WGS) entry which is preliminary data.</text>
</comment>
<dbReference type="RefSeq" id="XP_037148647.1">
    <property type="nucleotide sequence ID" value="XM_037295949.1"/>
</dbReference>
<evidence type="ECO:0000259" key="7">
    <source>
        <dbReference type="Pfam" id="PF07992"/>
    </source>
</evidence>
<dbReference type="GeneID" id="59333443"/>
<feature type="domain" description="External alternative NADH-ubiquinone oxidoreductase-like C-terminal" evidence="8">
    <location>
        <begin position="490"/>
        <end position="550"/>
    </location>
</feature>
<sequence>MASLRPIRRLPTPLIDSITYRSRPATHCFSQSCRNRATVGLDALDASKGDRERIVILGSGWAGYVLSQRLSAKYQTLVISPRSYFVFTPLLNSTATGTLEFRTALEPVRSKRKPNIEFMQGWADDVDFGRKMITVEESVVDPHQGKAMAEDRREDHSTGEVKSEKKGLRKEGKRWEVSYDKLVVTVGCYSQTFGTKGVKENAFFMKDVGDARRIRKRVLECFEVASLPTTSEKLREQLLRFAIVGGGPTGMEFGAELSDLVHQDLSKLYPDLAPKVRIAVYDVAKTVLSMFDEKLGKYAMQTFRREGVEVRTSHHVQELRPGLPRTGSDENMDDVADSQGCYTLTTEEDGDVGVGLCVWSTGNMMNPFVQKALDKTYGFPSSSASITDGKQPDELDTKEWMIEKHPKTGAIIVDDRLRVQLHSKTSPSSDEKPASSATMTDVFAFGDNAMIRDAQLPATAQTAAQQALWLGKRLNKGDLESQHFTFKNLGIMTYLGNSKGLVQTEGWLGDISGRAAWLIWRGAYLTMSVSWRNKILIPVYWFLNWAFGRDITRF</sequence>
<evidence type="ECO:0000256" key="1">
    <source>
        <dbReference type="ARBA" id="ARBA00005272"/>
    </source>
</evidence>
<evidence type="ECO:0000256" key="4">
    <source>
        <dbReference type="ARBA" id="ARBA00023002"/>
    </source>
</evidence>
<evidence type="ECO:0000313" key="9">
    <source>
        <dbReference type="EMBL" id="KAF6219212.1"/>
    </source>
</evidence>
<dbReference type="PANTHER" id="PTHR43706:SF17">
    <property type="entry name" value="NADH DEHYDROGENASE (EUROFUNG)"/>
    <property type="match status" value="1"/>
</dbReference>
<gene>
    <name evidence="9" type="ORF">HO133_005037</name>
</gene>
<dbReference type="SUPFAM" id="SSF51905">
    <property type="entry name" value="FAD/NAD(P)-binding domain"/>
    <property type="match status" value="2"/>
</dbReference>
<dbReference type="Pfam" id="PF22366">
    <property type="entry name" value="NDH2_C"/>
    <property type="match status" value="1"/>
</dbReference>
<name>A0A8H6C951_9LECA</name>
<dbReference type="PRINTS" id="PR00368">
    <property type="entry name" value="FADPNR"/>
</dbReference>
<evidence type="ECO:0000256" key="5">
    <source>
        <dbReference type="ARBA" id="ARBA00023027"/>
    </source>
</evidence>
<evidence type="ECO:0000256" key="2">
    <source>
        <dbReference type="ARBA" id="ARBA00022630"/>
    </source>
</evidence>
<feature type="region of interest" description="Disordered" evidence="6">
    <location>
        <begin position="143"/>
        <end position="167"/>
    </location>
</feature>
<evidence type="ECO:0000256" key="6">
    <source>
        <dbReference type="SAM" id="MobiDB-lite"/>
    </source>
</evidence>
<dbReference type="EMBL" id="JACCJB010000020">
    <property type="protein sequence ID" value="KAF6219212.1"/>
    <property type="molecule type" value="Genomic_DNA"/>
</dbReference>
<dbReference type="AlphaFoldDB" id="A0A8H6C951"/>
<dbReference type="GO" id="GO:0005739">
    <property type="term" value="C:mitochondrion"/>
    <property type="evidence" value="ECO:0007669"/>
    <property type="project" value="TreeGrafter"/>
</dbReference>
<evidence type="ECO:0008006" key="11">
    <source>
        <dbReference type="Google" id="ProtNLM"/>
    </source>
</evidence>
<keyword evidence="3" id="KW-0274">FAD</keyword>
<dbReference type="InterPro" id="IPR054585">
    <property type="entry name" value="NDH2-like_C"/>
</dbReference>
<evidence type="ECO:0000259" key="8">
    <source>
        <dbReference type="Pfam" id="PF22366"/>
    </source>
</evidence>
<dbReference type="InterPro" id="IPR045024">
    <property type="entry name" value="NDH-2"/>
</dbReference>
<feature type="domain" description="FAD/NAD(P)-binding" evidence="7">
    <location>
        <begin position="53"/>
        <end position="367"/>
    </location>
</feature>